<dbReference type="InParanoid" id="C3Y2W9"/>
<dbReference type="SUPFAM" id="SSF56487">
    <property type="entry name" value="SRCR-like"/>
    <property type="match status" value="1"/>
</dbReference>
<organism>
    <name type="scientific">Branchiostoma floridae</name>
    <name type="common">Florida lancelet</name>
    <name type="synonym">Amphioxus</name>
    <dbReference type="NCBI Taxonomy" id="7739"/>
    <lineage>
        <taxon>Eukaryota</taxon>
        <taxon>Metazoa</taxon>
        <taxon>Chordata</taxon>
        <taxon>Cephalochordata</taxon>
        <taxon>Leptocardii</taxon>
        <taxon>Amphioxiformes</taxon>
        <taxon>Branchiostomatidae</taxon>
        <taxon>Branchiostoma</taxon>
    </lineage>
</organism>
<dbReference type="PRINTS" id="PR00258">
    <property type="entry name" value="SPERACTRCPTR"/>
</dbReference>
<reference evidence="5" key="1">
    <citation type="journal article" date="2008" name="Nature">
        <title>The amphioxus genome and the evolution of the chordate karyotype.</title>
        <authorList>
            <consortium name="US DOE Joint Genome Institute (JGI-PGF)"/>
            <person name="Putnam N.H."/>
            <person name="Butts T."/>
            <person name="Ferrier D.E.K."/>
            <person name="Furlong R.F."/>
            <person name="Hellsten U."/>
            <person name="Kawashima T."/>
            <person name="Robinson-Rechavi M."/>
            <person name="Shoguchi E."/>
            <person name="Terry A."/>
            <person name="Yu J.-K."/>
            <person name="Benito-Gutierrez E.L."/>
            <person name="Dubchak I."/>
            <person name="Garcia-Fernandez J."/>
            <person name="Gibson-Brown J.J."/>
            <person name="Grigoriev I.V."/>
            <person name="Horton A.C."/>
            <person name="de Jong P.J."/>
            <person name="Jurka J."/>
            <person name="Kapitonov V.V."/>
            <person name="Kohara Y."/>
            <person name="Kuroki Y."/>
            <person name="Lindquist E."/>
            <person name="Lucas S."/>
            <person name="Osoegawa K."/>
            <person name="Pennacchio L.A."/>
            <person name="Salamov A.A."/>
            <person name="Satou Y."/>
            <person name="Sauka-Spengler T."/>
            <person name="Schmutz J."/>
            <person name="Shin-I T."/>
            <person name="Toyoda A."/>
            <person name="Bronner-Fraser M."/>
            <person name="Fujiyama A."/>
            <person name="Holland L.Z."/>
            <person name="Holland P.W.H."/>
            <person name="Satoh N."/>
            <person name="Rokhsar D.S."/>
        </authorList>
    </citation>
    <scope>NUCLEOTIDE SEQUENCE [LARGE SCALE GENOMIC DNA]</scope>
    <source>
        <strain evidence="5">S238N-H82</strain>
        <tissue evidence="5">Testes</tissue>
    </source>
</reference>
<dbReference type="InterPro" id="IPR036772">
    <property type="entry name" value="SRCR-like_dom_sf"/>
</dbReference>
<evidence type="ECO:0000256" key="1">
    <source>
        <dbReference type="ARBA" id="ARBA00023157"/>
    </source>
</evidence>
<dbReference type="PANTHER" id="PTHR48071:SF28">
    <property type="entry name" value="SRCR DOMAIN-CONTAINING PROTEIN"/>
    <property type="match status" value="1"/>
</dbReference>
<evidence type="ECO:0000259" key="4">
    <source>
        <dbReference type="PROSITE" id="PS50287"/>
    </source>
</evidence>
<dbReference type="InterPro" id="IPR001190">
    <property type="entry name" value="SRCR"/>
</dbReference>
<dbReference type="AlphaFoldDB" id="C3Y2W9"/>
<sequence>MIVIIVHISNKCSSVCTAPPVSQYSHLVRLRNGPTAREGRVEIRRSESESWGTICDDSFGMPEAHVICRMLRYPRALEAKSSAFYGQGSGNIYLDDLACGGNEDSIFDCSSNGWGSHNCGHSEDAGVVCEEY</sequence>
<feature type="disulfide bond" evidence="3">
    <location>
        <begin position="55"/>
        <end position="119"/>
    </location>
</feature>
<gene>
    <name evidence="5" type="ORF">BRAFLDRAFT_236208</name>
</gene>
<feature type="domain" description="SRCR" evidence="4">
    <location>
        <begin position="28"/>
        <end position="130"/>
    </location>
</feature>
<evidence type="ECO:0000256" key="2">
    <source>
        <dbReference type="ARBA" id="ARBA00023180"/>
    </source>
</evidence>
<proteinExistence type="predicted"/>
<accession>C3Y2W9</accession>
<keyword evidence="2" id="KW-0325">Glycoprotein</keyword>
<dbReference type="Pfam" id="PF00530">
    <property type="entry name" value="SRCR"/>
    <property type="match status" value="1"/>
</dbReference>
<evidence type="ECO:0000256" key="3">
    <source>
        <dbReference type="PROSITE-ProRule" id="PRU00196"/>
    </source>
</evidence>
<feature type="disulfide bond" evidence="3">
    <location>
        <begin position="68"/>
        <end position="129"/>
    </location>
</feature>
<name>C3Y2W9_BRAFL</name>
<feature type="non-terminal residue" evidence="5">
    <location>
        <position position="132"/>
    </location>
</feature>
<dbReference type="FunFam" id="3.10.250.10:FF:000011">
    <property type="entry name" value="Scavenger receptor class A member 5"/>
    <property type="match status" value="1"/>
</dbReference>
<dbReference type="SMART" id="SM00202">
    <property type="entry name" value="SR"/>
    <property type="match status" value="1"/>
</dbReference>
<keyword evidence="1 3" id="KW-1015">Disulfide bond</keyword>
<evidence type="ECO:0000313" key="5">
    <source>
        <dbReference type="EMBL" id="EEN65381.1"/>
    </source>
</evidence>
<dbReference type="GO" id="GO:0016020">
    <property type="term" value="C:membrane"/>
    <property type="evidence" value="ECO:0007669"/>
    <property type="project" value="InterPro"/>
</dbReference>
<dbReference type="EMBL" id="GG666482">
    <property type="protein sequence ID" value="EEN65381.1"/>
    <property type="molecule type" value="Genomic_DNA"/>
</dbReference>
<feature type="disulfide bond" evidence="3">
    <location>
        <begin position="99"/>
        <end position="109"/>
    </location>
</feature>
<dbReference type="PROSITE" id="PS50287">
    <property type="entry name" value="SRCR_2"/>
    <property type="match status" value="1"/>
</dbReference>
<protein>
    <recommendedName>
        <fullName evidence="4">SRCR domain-containing protein</fullName>
    </recommendedName>
</protein>
<dbReference type="Gene3D" id="3.10.250.10">
    <property type="entry name" value="SRCR-like domain"/>
    <property type="match status" value="1"/>
</dbReference>
<dbReference type="PANTHER" id="PTHR48071">
    <property type="entry name" value="SRCR DOMAIN-CONTAINING PROTEIN"/>
    <property type="match status" value="1"/>
</dbReference>